<gene>
    <name evidence="1" type="ORF">QFC22_002621</name>
</gene>
<proteinExistence type="predicted"/>
<organism evidence="1 2">
    <name type="scientific">Naganishia vaughanmartiniae</name>
    <dbReference type="NCBI Taxonomy" id="1424756"/>
    <lineage>
        <taxon>Eukaryota</taxon>
        <taxon>Fungi</taxon>
        <taxon>Dikarya</taxon>
        <taxon>Basidiomycota</taxon>
        <taxon>Agaricomycotina</taxon>
        <taxon>Tremellomycetes</taxon>
        <taxon>Filobasidiales</taxon>
        <taxon>Filobasidiaceae</taxon>
        <taxon>Naganishia</taxon>
    </lineage>
</organism>
<name>A0ACC2XBA9_9TREE</name>
<comment type="caution">
    <text evidence="1">The sequence shown here is derived from an EMBL/GenBank/DDBJ whole genome shotgun (WGS) entry which is preliminary data.</text>
</comment>
<accession>A0ACC2XBA9</accession>
<protein>
    <submittedName>
        <fullName evidence="1">Uncharacterized protein</fullName>
    </submittedName>
</protein>
<reference evidence="1" key="1">
    <citation type="submission" date="2023-04" db="EMBL/GenBank/DDBJ databases">
        <title>Draft Genome sequencing of Naganishia species isolated from polar environments using Oxford Nanopore Technology.</title>
        <authorList>
            <person name="Leo P."/>
            <person name="Venkateswaran K."/>
        </authorList>
    </citation>
    <scope>NUCLEOTIDE SEQUENCE</scope>
    <source>
        <strain evidence="1">MNA-CCFEE 5425</strain>
    </source>
</reference>
<evidence type="ECO:0000313" key="1">
    <source>
        <dbReference type="EMBL" id="KAJ9120690.1"/>
    </source>
</evidence>
<dbReference type="EMBL" id="JASBWU010000006">
    <property type="protein sequence ID" value="KAJ9120690.1"/>
    <property type="molecule type" value="Genomic_DNA"/>
</dbReference>
<dbReference type="Proteomes" id="UP001243375">
    <property type="component" value="Unassembled WGS sequence"/>
</dbReference>
<evidence type="ECO:0000313" key="2">
    <source>
        <dbReference type="Proteomes" id="UP001243375"/>
    </source>
</evidence>
<sequence length="1029" mass="112342">MGSGRGYPLQGTYHETQSRAPPRPGMFPASASPVPFKPLNPGETMSSTASTAMRRPTAGATMGMGSRPVQQRQNPASAMSIGAGIDDAGYPTMPTVPVVHHAAHMQGPQQTYRAVPGMGRSVSVDHASISGQQGIVHRMEQLSVTEDQQGNPSSSRQSHERNHQHPHLRAPPSSHTSQQPSRSHSVGGASISSTASASTARTAGSSTGSSLNLHQHYVDGQAFAPNDRRPMHLATQQQQPSPRASSGAASSQHGHNGNSGNGAAGGGENPLLDLLSSEREYVDRLMSIVRKLDDLGANPSTPKALGDLLVQWVEDLIGPYTRYASIYLAGYDHFPSAADNQKLPGILGAISRALPPFPPMESWTLDALFRLPYIRLRYYRRLYGKLLASATEGRSDYNLLKVAGEKLNTVINTVEERLEMDVNQVEAHGEDTVFNRVRQRRAVSAATQQDRHAGDVTTSMHVQGVHKSPSPSFDRGASKLEEERRSVAKWEQQKKGDGSSIDHRSDRQPGTSANSTEFEVKPTSSSSRTTITPIERPENSPLTDLEIRLDTAKAVDLFTMQLKACRLQIAPSTLTFSRHLRRATDTVIRFNPTSTKRQVVHKRAHIFVLSDLFLMCEHMSVTEKAEKAKEVWVNNPSRVGDGGPLPEMWLLYPPLAGRHLSVLSGGVETELIVTVMKRETFLLTFDNRQSREDTLKAIQDCIDFASSVPRAGTSRSTTNSPRIDGSMINESRQTDRKYIQQEAAQNGTHHQGELGGNFSRIAHGLATPPIRSTSHSPQPMQGHPPAGYCNLPTHQSHTLYPPQHSHNGESLPRTASAPIPETRYYADDAASRATAVRHAEPTYQTQAAMLPSMQPLRSHSAEVYGVNGRNGSITAEQNHTPSTRTPHHMRQTINEPDSPVDDIQQRQAGPAVVAARLKCKVFLKGGHEQWRPLGPARLQLYIQQGTNIKQLVVEADTREKTMLISTIVLTDGVERVAKTGVAVEISDGQGKRAGLVYMLKCEDEESAGELFSRLISGSDRARSLSVSRK</sequence>
<keyword evidence="2" id="KW-1185">Reference proteome</keyword>